<dbReference type="Proteomes" id="UP001604336">
    <property type="component" value="Unassembled WGS sequence"/>
</dbReference>
<evidence type="ECO:0000313" key="3">
    <source>
        <dbReference type="Proteomes" id="UP001604336"/>
    </source>
</evidence>
<organism evidence="2 3">
    <name type="scientific">Abeliophyllum distichum</name>
    <dbReference type="NCBI Taxonomy" id="126358"/>
    <lineage>
        <taxon>Eukaryota</taxon>
        <taxon>Viridiplantae</taxon>
        <taxon>Streptophyta</taxon>
        <taxon>Embryophyta</taxon>
        <taxon>Tracheophyta</taxon>
        <taxon>Spermatophyta</taxon>
        <taxon>Magnoliopsida</taxon>
        <taxon>eudicotyledons</taxon>
        <taxon>Gunneridae</taxon>
        <taxon>Pentapetalae</taxon>
        <taxon>asterids</taxon>
        <taxon>lamiids</taxon>
        <taxon>Lamiales</taxon>
        <taxon>Oleaceae</taxon>
        <taxon>Forsythieae</taxon>
        <taxon>Abeliophyllum</taxon>
    </lineage>
</organism>
<reference evidence="3" key="1">
    <citation type="submission" date="2024-07" db="EMBL/GenBank/DDBJ databases">
        <title>Two chromosome-level genome assemblies of Korean endemic species Abeliophyllum distichum and Forsythia ovata (Oleaceae).</title>
        <authorList>
            <person name="Jang H."/>
        </authorList>
    </citation>
    <scope>NUCLEOTIDE SEQUENCE [LARGE SCALE GENOMIC DNA]</scope>
</reference>
<comment type="caution">
    <text evidence="2">The sequence shown here is derived from an EMBL/GenBank/DDBJ whole genome shotgun (WGS) entry which is preliminary data.</text>
</comment>
<evidence type="ECO:0000256" key="1">
    <source>
        <dbReference type="ARBA" id="ARBA00022821"/>
    </source>
</evidence>
<dbReference type="GO" id="GO:0006952">
    <property type="term" value="P:defense response"/>
    <property type="evidence" value="ECO:0007669"/>
    <property type="project" value="UniProtKB-KW"/>
</dbReference>
<keyword evidence="1" id="KW-0611">Plant defense</keyword>
<sequence>MDNCPSVESFPAGQFPTTLKRLQVSNCHILSSLAANLPSLRNLEYLEVSGCPNLECFPLGPWRSLSLRCIKIEDSENLKSLPDGFYNLTNLKELEIRFCPNLKSLPKQGLPPSLRSLSITECKNLSSPDGWKLHKLKSLKFLTLGGFLGFVSFSSDYLLPHSITELRLSHLPDLESLSEALQVLTSLERLMILQCENLKALPDSGLPATLSTLKIWNCPLLTPRCEKDRGEDWHKIADIPTLNITYWRTLVVLNSSFMLQNHVRLISHSGILYPLLFPAIGSNAEFILGIPASSDNWEISCDS</sequence>
<dbReference type="Gene3D" id="3.80.10.10">
    <property type="entry name" value="Ribonuclease Inhibitor"/>
    <property type="match status" value="2"/>
</dbReference>
<dbReference type="PANTHER" id="PTHR36766:SF40">
    <property type="entry name" value="DISEASE RESISTANCE PROTEIN RGA3"/>
    <property type="match status" value="1"/>
</dbReference>
<evidence type="ECO:0000313" key="2">
    <source>
        <dbReference type="EMBL" id="KAL2485072.1"/>
    </source>
</evidence>
<proteinExistence type="predicted"/>
<dbReference type="AlphaFoldDB" id="A0ABD1R9H4"/>
<keyword evidence="3" id="KW-1185">Reference proteome</keyword>
<dbReference type="EMBL" id="JBFOLK010000009">
    <property type="protein sequence ID" value="KAL2485072.1"/>
    <property type="molecule type" value="Genomic_DNA"/>
</dbReference>
<dbReference type="SUPFAM" id="SSF52058">
    <property type="entry name" value="L domain-like"/>
    <property type="match status" value="1"/>
</dbReference>
<gene>
    <name evidence="2" type="ORF">Adt_29828</name>
</gene>
<name>A0ABD1R9H4_9LAMI</name>
<protein>
    <submittedName>
        <fullName evidence="2">Disease resistance protein</fullName>
    </submittedName>
</protein>
<dbReference type="PANTHER" id="PTHR36766">
    <property type="entry name" value="PLANT BROAD-SPECTRUM MILDEW RESISTANCE PROTEIN RPW8"/>
    <property type="match status" value="1"/>
</dbReference>
<accession>A0ABD1R9H4</accession>
<dbReference type="InterPro" id="IPR032675">
    <property type="entry name" value="LRR_dom_sf"/>
</dbReference>